<dbReference type="EMBL" id="CP025958">
    <property type="protein sequence ID" value="AWM38898.1"/>
    <property type="molecule type" value="Genomic_DNA"/>
</dbReference>
<sequence length="169" mass="17767">MTLLSRKADYALLILSYLYQNKSGGTARAIAEQFGLSRSFVANILKELCQSGFVASHRGVKGGYALSRDAAGVSLAELLETVEDGFRLTVCNTVHADGAEPCSHSSTCTVKGPMAGVYQRLMGVLRDVTLAELFDPQSPPPALHALPLLAGSCSPTSPVEPFPAQAVGT</sequence>
<dbReference type="PROSITE" id="PS51197">
    <property type="entry name" value="HTH_RRF2_2"/>
    <property type="match status" value="1"/>
</dbReference>
<dbReference type="GO" id="GO:0003700">
    <property type="term" value="F:DNA-binding transcription factor activity"/>
    <property type="evidence" value="ECO:0007669"/>
    <property type="project" value="TreeGrafter"/>
</dbReference>
<accession>A0A2Z3GZL1</accession>
<gene>
    <name evidence="1" type="ORF">C1280_19180</name>
</gene>
<dbReference type="Pfam" id="PF02082">
    <property type="entry name" value="Rrf2"/>
    <property type="match status" value="1"/>
</dbReference>
<dbReference type="GO" id="GO:0005829">
    <property type="term" value="C:cytosol"/>
    <property type="evidence" value="ECO:0007669"/>
    <property type="project" value="TreeGrafter"/>
</dbReference>
<name>A0A2Z3GZL1_9BACT</name>
<keyword evidence="2" id="KW-1185">Reference proteome</keyword>
<proteinExistence type="predicted"/>
<dbReference type="Proteomes" id="UP000245802">
    <property type="component" value="Chromosome"/>
</dbReference>
<dbReference type="Gene3D" id="1.10.10.10">
    <property type="entry name" value="Winged helix-like DNA-binding domain superfamily/Winged helix DNA-binding domain"/>
    <property type="match status" value="1"/>
</dbReference>
<dbReference type="PANTHER" id="PTHR33221">
    <property type="entry name" value="WINGED HELIX-TURN-HELIX TRANSCRIPTIONAL REGULATOR, RRF2 FAMILY"/>
    <property type="match status" value="1"/>
</dbReference>
<dbReference type="InterPro" id="IPR036388">
    <property type="entry name" value="WH-like_DNA-bd_sf"/>
</dbReference>
<evidence type="ECO:0000313" key="2">
    <source>
        <dbReference type="Proteomes" id="UP000245802"/>
    </source>
</evidence>
<dbReference type="OrthoDB" id="9795923at2"/>
<dbReference type="RefSeq" id="WP_010037756.1">
    <property type="nucleotide sequence ID" value="NZ_CP025958.1"/>
</dbReference>
<dbReference type="InterPro" id="IPR036390">
    <property type="entry name" value="WH_DNA-bd_sf"/>
</dbReference>
<dbReference type="KEGG" id="gog:C1280_19180"/>
<dbReference type="AlphaFoldDB" id="A0A2Z3GZL1"/>
<dbReference type="PANTHER" id="PTHR33221:SF2">
    <property type="entry name" value="TRANSCRIPTIONAL REGULATOR"/>
    <property type="match status" value="1"/>
</dbReference>
<dbReference type="InterPro" id="IPR000944">
    <property type="entry name" value="Tscrpt_reg_Rrf2"/>
</dbReference>
<protein>
    <submittedName>
        <fullName evidence="1">Rrf2 family transcriptional regulator</fullName>
    </submittedName>
</protein>
<dbReference type="NCBIfam" id="TIGR00738">
    <property type="entry name" value="rrf2_super"/>
    <property type="match status" value="1"/>
</dbReference>
<reference evidence="1 2" key="1">
    <citation type="submission" date="2018-01" db="EMBL/GenBank/DDBJ databases">
        <title>G. obscuriglobus.</title>
        <authorList>
            <person name="Franke J."/>
            <person name="Blomberg W."/>
            <person name="Selmecki A."/>
        </authorList>
    </citation>
    <scope>NUCLEOTIDE SEQUENCE [LARGE SCALE GENOMIC DNA]</scope>
    <source>
        <strain evidence="1 2">DSM 5831</strain>
    </source>
</reference>
<evidence type="ECO:0000313" key="1">
    <source>
        <dbReference type="EMBL" id="AWM38898.1"/>
    </source>
</evidence>
<dbReference type="SUPFAM" id="SSF46785">
    <property type="entry name" value="Winged helix' DNA-binding domain"/>
    <property type="match status" value="1"/>
</dbReference>
<organism evidence="1 2">
    <name type="scientific">Gemmata obscuriglobus</name>
    <dbReference type="NCBI Taxonomy" id="114"/>
    <lineage>
        <taxon>Bacteria</taxon>
        <taxon>Pseudomonadati</taxon>
        <taxon>Planctomycetota</taxon>
        <taxon>Planctomycetia</taxon>
        <taxon>Gemmatales</taxon>
        <taxon>Gemmataceae</taxon>
        <taxon>Gemmata</taxon>
    </lineage>
</organism>